<gene>
    <name evidence="2" type="ORF">SCUD_LOCUS10092</name>
</gene>
<keyword evidence="1" id="KW-0175">Coiled coil</keyword>
<evidence type="ECO:0000313" key="4">
    <source>
        <dbReference type="WBParaSite" id="SCUD_0001009201-mRNA-1"/>
    </source>
</evidence>
<dbReference type="PANTHER" id="PTHR18863">
    <property type="entry name" value="TSEC-2-RELATED"/>
    <property type="match status" value="1"/>
</dbReference>
<evidence type="ECO:0000313" key="2">
    <source>
        <dbReference type="EMBL" id="VDP38382.1"/>
    </source>
</evidence>
<feature type="coiled-coil region" evidence="1">
    <location>
        <begin position="21"/>
        <end position="48"/>
    </location>
</feature>
<organism evidence="4">
    <name type="scientific">Schistosoma curassoni</name>
    <dbReference type="NCBI Taxonomy" id="6186"/>
    <lineage>
        <taxon>Eukaryota</taxon>
        <taxon>Metazoa</taxon>
        <taxon>Spiralia</taxon>
        <taxon>Lophotrochozoa</taxon>
        <taxon>Platyhelminthes</taxon>
        <taxon>Trematoda</taxon>
        <taxon>Digenea</taxon>
        <taxon>Strigeidida</taxon>
        <taxon>Schistosomatoidea</taxon>
        <taxon>Schistosomatidae</taxon>
        <taxon>Schistosoma</taxon>
    </lineage>
</organism>
<protein>
    <submittedName>
        <fullName evidence="4">GRIP domain-containing protein</fullName>
    </submittedName>
</protein>
<evidence type="ECO:0000256" key="1">
    <source>
        <dbReference type="SAM" id="Coils"/>
    </source>
</evidence>
<feature type="coiled-coil region" evidence="1">
    <location>
        <begin position="163"/>
        <end position="200"/>
    </location>
</feature>
<dbReference type="InterPro" id="IPR039139">
    <property type="entry name" value="CCDC170-like"/>
</dbReference>
<proteinExistence type="predicted"/>
<dbReference type="Proteomes" id="UP000279833">
    <property type="component" value="Unassembled WGS sequence"/>
</dbReference>
<reference evidence="4" key="1">
    <citation type="submission" date="2016-06" db="UniProtKB">
        <authorList>
            <consortium name="WormBaseParasite"/>
        </authorList>
    </citation>
    <scope>IDENTIFICATION</scope>
</reference>
<accession>A0A183K521</accession>
<reference evidence="2 3" key="2">
    <citation type="submission" date="2018-11" db="EMBL/GenBank/DDBJ databases">
        <authorList>
            <consortium name="Pathogen Informatics"/>
        </authorList>
    </citation>
    <scope>NUCLEOTIDE SEQUENCE [LARGE SCALE GENOMIC DNA]</scope>
    <source>
        <strain evidence="2">Dakar</strain>
        <strain evidence="3">Dakar, Senegal</strain>
    </source>
</reference>
<dbReference type="EMBL" id="UZAK01033576">
    <property type="protein sequence ID" value="VDP38382.1"/>
    <property type="molecule type" value="Genomic_DNA"/>
</dbReference>
<feature type="coiled-coil region" evidence="1">
    <location>
        <begin position="77"/>
        <end position="111"/>
    </location>
</feature>
<keyword evidence="3" id="KW-1185">Reference proteome</keyword>
<evidence type="ECO:0000313" key="3">
    <source>
        <dbReference type="Proteomes" id="UP000279833"/>
    </source>
</evidence>
<sequence>MLGDTLALRLTQLQQGDTEKQTNQRLQISRLQRELRETKDRADSLDLQIGVMRRRLIDAQENRHQTVMPASGTPMTLATSEKERRKLLKQLENVKELENNLRQEVVMLKARLLESSQTKSSLSLSKCSHMFAPLRAAQNKIDELGSICENRDNEVKKLTTELNESKKHSNIEIENQNEELQKLRKEIKHLQTSLNSSQKSEEHLLEFRKLVAIYLGLDNEQLTIPDYEILTHLDRLVSANQSQVANAVATERAIDLVTGNTRSSKCK</sequence>
<dbReference type="AlphaFoldDB" id="A0A183K521"/>
<dbReference type="WBParaSite" id="SCUD_0001009201-mRNA-1">
    <property type="protein sequence ID" value="SCUD_0001009201-mRNA-1"/>
    <property type="gene ID" value="SCUD_0001009201"/>
</dbReference>
<dbReference type="STRING" id="6186.A0A183K521"/>
<dbReference type="PANTHER" id="PTHR18863:SF6">
    <property type="entry name" value="COILED-COIL DOMAIN-CONTAINING PROTEIN 170"/>
    <property type="match status" value="1"/>
</dbReference>
<name>A0A183K521_9TREM</name>